<feature type="region of interest" description="Disordered" evidence="1">
    <location>
        <begin position="218"/>
        <end position="264"/>
    </location>
</feature>
<sequence>MCPRLGGRPTVVAPGGDDPPGRRPGRRYDPAVQTGEVALPSGAAGTSAEAITAGVRAWVGSAPLRGLVGHFGGDWPDGDLAATLARLDDFSARHWDFRGGRERPDAREPAFDPATARLVLATAAALGMVRPAVPARPRYAHLVVLGGLAHACQRRVAYAAHLLRSGTRVTGEVAVLGSFRPLSEVECRALDAAGVPPCDTEVAALDAAVRREFAVAAPAEDDGRDAGHPHHSWSSRTYRPAGGPPVRVLAAPSSDPARRRAHTADTQRFWAEHVRLRAGDPVLTVTAPIYVPFQHCDALRTLAGPYGCAIETVGVDPALPDVAGLPEPALTPGRYLQEIRSAIRSMRALHATLSDGWSAHGRGPTRDAAPHAGPVGRGQLT</sequence>
<organism evidence="2 3">
    <name type="scientific">Micromonospora echinofusca</name>
    <dbReference type="NCBI Taxonomy" id="47858"/>
    <lineage>
        <taxon>Bacteria</taxon>
        <taxon>Bacillati</taxon>
        <taxon>Actinomycetota</taxon>
        <taxon>Actinomycetes</taxon>
        <taxon>Micromonosporales</taxon>
        <taxon>Micromonosporaceae</taxon>
        <taxon>Micromonospora</taxon>
    </lineage>
</organism>
<evidence type="ECO:0000256" key="1">
    <source>
        <dbReference type="SAM" id="MobiDB-lite"/>
    </source>
</evidence>
<dbReference type="Proteomes" id="UP000198251">
    <property type="component" value="Chromosome I"/>
</dbReference>
<protein>
    <submittedName>
        <fullName evidence="2">Uncharacterized protein</fullName>
    </submittedName>
</protein>
<dbReference type="AlphaFoldDB" id="A0A1C5G661"/>
<accession>A0A1C5G661</accession>
<evidence type="ECO:0000313" key="3">
    <source>
        <dbReference type="Proteomes" id="UP000198251"/>
    </source>
</evidence>
<name>A0A1C5G661_MICEH</name>
<gene>
    <name evidence="2" type="ORF">GA0070610_1644</name>
</gene>
<feature type="region of interest" description="Disordered" evidence="1">
    <location>
        <begin position="1"/>
        <end position="29"/>
    </location>
</feature>
<reference evidence="2 3" key="1">
    <citation type="submission" date="2016-06" db="EMBL/GenBank/DDBJ databases">
        <authorList>
            <person name="Kjaerup R.B."/>
            <person name="Dalgaard T.S."/>
            <person name="Juul-Madsen H.R."/>
        </authorList>
    </citation>
    <scope>NUCLEOTIDE SEQUENCE [LARGE SCALE GENOMIC DNA]</scope>
    <source>
        <strain evidence="2 3">DSM 43913</strain>
    </source>
</reference>
<proteinExistence type="predicted"/>
<feature type="region of interest" description="Disordered" evidence="1">
    <location>
        <begin position="357"/>
        <end position="381"/>
    </location>
</feature>
<keyword evidence="3" id="KW-1185">Reference proteome</keyword>
<evidence type="ECO:0000313" key="2">
    <source>
        <dbReference type="EMBL" id="SCG15413.1"/>
    </source>
</evidence>
<dbReference type="EMBL" id="LT607733">
    <property type="protein sequence ID" value="SCG15413.1"/>
    <property type="molecule type" value="Genomic_DNA"/>
</dbReference>